<comment type="subcellular location">
    <subcellularLocation>
        <location evidence="1">Secreted</location>
    </subcellularLocation>
</comment>
<evidence type="ECO:0000256" key="4">
    <source>
        <dbReference type="ARBA" id="ARBA00022525"/>
    </source>
</evidence>
<evidence type="ECO:0000256" key="5">
    <source>
        <dbReference type="ARBA" id="ARBA00022729"/>
    </source>
</evidence>
<sequence>MLAPLKGGLHPSFPGLPRLRSRLAPALTARRCLYCPPGTEPPLAPFSAVLPLHRCGPEESLLPRDRRCGSRPFPRPWSLKQLQVWERPVALEAELALTLKVLGAVADTALGDVLDQPLHTLSYLRSQLQACGPAPPTTGPRPQGHLQRWVDHPRLPQASVVLELFCLFMKCVTSGDPSACPCNLS</sequence>
<name>A0A8C9AHM8_PROSS</name>
<evidence type="ECO:0000313" key="8">
    <source>
        <dbReference type="Proteomes" id="UP000694414"/>
    </source>
</evidence>
<keyword evidence="3" id="KW-0202">Cytokine</keyword>
<evidence type="ECO:0000256" key="1">
    <source>
        <dbReference type="ARBA" id="ARBA00004613"/>
    </source>
</evidence>
<protein>
    <submittedName>
        <fullName evidence="7">Uncharacterized protein</fullName>
    </submittedName>
</protein>
<dbReference type="PANTHER" id="PTHR31943">
    <property type="entry name" value="INTERLEUKIN-28 AND 29"/>
    <property type="match status" value="1"/>
</dbReference>
<keyword evidence="6" id="KW-0051">Antiviral defense</keyword>
<dbReference type="AlphaFoldDB" id="A0A8C9AHM8"/>
<reference evidence="7" key="2">
    <citation type="submission" date="2025-09" db="UniProtKB">
        <authorList>
            <consortium name="Ensembl"/>
        </authorList>
    </citation>
    <scope>IDENTIFICATION</scope>
</reference>
<dbReference type="GO" id="GO:0005615">
    <property type="term" value="C:extracellular space"/>
    <property type="evidence" value="ECO:0007669"/>
    <property type="project" value="UniProtKB-KW"/>
</dbReference>
<dbReference type="GO" id="GO:0050778">
    <property type="term" value="P:positive regulation of immune response"/>
    <property type="evidence" value="ECO:0007669"/>
    <property type="project" value="InterPro"/>
</dbReference>
<dbReference type="GO" id="GO:0045087">
    <property type="term" value="P:innate immune response"/>
    <property type="evidence" value="ECO:0007669"/>
    <property type="project" value="TreeGrafter"/>
</dbReference>
<dbReference type="GO" id="GO:0007259">
    <property type="term" value="P:cell surface receptor signaling pathway via JAK-STAT"/>
    <property type="evidence" value="ECO:0007669"/>
    <property type="project" value="InterPro"/>
</dbReference>
<dbReference type="InterPro" id="IPR038326">
    <property type="entry name" value="IFN-lambda_sf"/>
</dbReference>
<reference evidence="7" key="1">
    <citation type="submission" date="2025-08" db="UniProtKB">
        <authorList>
            <consortium name="Ensembl"/>
        </authorList>
    </citation>
    <scope>IDENTIFICATION</scope>
</reference>
<accession>A0A8C9AHM8</accession>
<organism evidence="7 8">
    <name type="scientific">Prolemur simus</name>
    <name type="common">Greater bamboo lemur</name>
    <name type="synonym">Hapalemur simus</name>
    <dbReference type="NCBI Taxonomy" id="1328070"/>
    <lineage>
        <taxon>Eukaryota</taxon>
        <taxon>Metazoa</taxon>
        <taxon>Chordata</taxon>
        <taxon>Craniata</taxon>
        <taxon>Vertebrata</taxon>
        <taxon>Euteleostomi</taxon>
        <taxon>Mammalia</taxon>
        <taxon>Eutheria</taxon>
        <taxon>Euarchontoglires</taxon>
        <taxon>Primates</taxon>
        <taxon>Strepsirrhini</taxon>
        <taxon>Lemuriformes</taxon>
        <taxon>Lemuridae</taxon>
        <taxon>Prolemur</taxon>
    </lineage>
</organism>
<evidence type="ECO:0000256" key="3">
    <source>
        <dbReference type="ARBA" id="ARBA00022514"/>
    </source>
</evidence>
<dbReference type="PANTHER" id="PTHR31943:SF1">
    <property type="entry name" value="INTERFERON LAMBDA-2-RELATED"/>
    <property type="match status" value="1"/>
</dbReference>
<dbReference type="GO" id="GO:0005125">
    <property type="term" value="F:cytokine activity"/>
    <property type="evidence" value="ECO:0007669"/>
    <property type="project" value="UniProtKB-KW"/>
</dbReference>
<dbReference type="Ensembl" id="ENSPSMT00000039096.1">
    <property type="protein sequence ID" value="ENSPSMP00000033943.1"/>
    <property type="gene ID" value="ENSPSMG00000023370.1"/>
</dbReference>
<dbReference type="Proteomes" id="UP000694414">
    <property type="component" value="Unplaced"/>
</dbReference>
<evidence type="ECO:0000313" key="7">
    <source>
        <dbReference type="Ensembl" id="ENSPSMP00000033943.1"/>
    </source>
</evidence>
<dbReference type="GeneTree" id="ENSGT00390000014310"/>
<dbReference type="Gene3D" id="1.20.1250.60">
    <property type="entry name" value="Interferon lambda"/>
    <property type="match status" value="1"/>
</dbReference>
<keyword evidence="4" id="KW-0964">Secreted</keyword>
<dbReference type="InterPro" id="IPR029177">
    <property type="entry name" value="INF_lambda"/>
</dbReference>
<dbReference type="Pfam" id="PF15177">
    <property type="entry name" value="IL28A"/>
    <property type="match status" value="1"/>
</dbReference>
<evidence type="ECO:0000256" key="2">
    <source>
        <dbReference type="ARBA" id="ARBA00008717"/>
    </source>
</evidence>
<keyword evidence="5" id="KW-0732">Signal</keyword>
<evidence type="ECO:0000256" key="6">
    <source>
        <dbReference type="ARBA" id="ARBA00023118"/>
    </source>
</evidence>
<proteinExistence type="inferred from homology"/>
<comment type="similarity">
    <text evidence="2">Belongs to the lambda interferon family.</text>
</comment>
<dbReference type="GO" id="GO:0051607">
    <property type="term" value="P:defense response to virus"/>
    <property type="evidence" value="ECO:0007669"/>
    <property type="project" value="UniProtKB-KW"/>
</dbReference>
<keyword evidence="8" id="KW-1185">Reference proteome</keyword>